<dbReference type="PANTHER" id="PTHR46300">
    <property type="entry name" value="P450, PUTATIVE (EUROFUNG)-RELATED-RELATED"/>
    <property type="match status" value="1"/>
</dbReference>
<evidence type="ECO:0000256" key="1">
    <source>
        <dbReference type="ARBA" id="ARBA00001971"/>
    </source>
</evidence>
<dbReference type="AlphaFoldDB" id="A0A8S0WG02"/>
<dbReference type="InterPro" id="IPR002401">
    <property type="entry name" value="Cyt_P450_E_grp-I"/>
</dbReference>
<sequence>MSTAYGLNVQPKDDPYISLAKGGLHALVTAAVPGTSLVDVLPFLQYFLRVLKKCGDIEPFLRKRSMLAAISSCILDLLEYPEALKKAQAEIDRVIKPGHLPDFGDEASLSYITAIVKEIMRRRDVISIAIPHYLEVEDEYKGYRLPACSIVILNAWYPGSFPVPFSVQAEV</sequence>
<keyword evidence="4" id="KW-0349">Heme</keyword>
<dbReference type="Proteomes" id="UP000467700">
    <property type="component" value="Unassembled WGS sequence"/>
</dbReference>
<keyword evidence="8" id="KW-0503">Monooxygenase</keyword>
<dbReference type="SUPFAM" id="SSF48264">
    <property type="entry name" value="Cytochrome P450"/>
    <property type="match status" value="1"/>
</dbReference>
<evidence type="ECO:0000256" key="7">
    <source>
        <dbReference type="ARBA" id="ARBA00023004"/>
    </source>
</evidence>
<dbReference type="InterPro" id="IPR036396">
    <property type="entry name" value="Cyt_P450_sf"/>
</dbReference>
<evidence type="ECO:0000313" key="10">
    <source>
        <dbReference type="Proteomes" id="UP000467700"/>
    </source>
</evidence>
<comment type="pathway">
    <text evidence="2">Secondary metabolite biosynthesis.</text>
</comment>
<dbReference type="OrthoDB" id="2789670at2759"/>
<dbReference type="EMBL" id="CACVBS010000032">
    <property type="protein sequence ID" value="CAA7261113.1"/>
    <property type="molecule type" value="Genomic_DNA"/>
</dbReference>
<dbReference type="Pfam" id="PF00067">
    <property type="entry name" value="p450"/>
    <property type="match status" value="1"/>
</dbReference>
<keyword evidence="6" id="KW-0560">Oxidoreductase</keyword>
<accession>A0A8S0WG02</accession>
<dbReference type="GO" id="GO:0005506">
    <property type="term" value="F:iron ion binding"/>
    <property type="evidence" value="ECO:0007669"/>
    <property type="project" value="InterPro"/>
</dbReference>
<evidence type="ECO:0000256" key="5">
    <source>
        <dbReference type="ARBA" id="ARBA00022723"/>
    </source>
</evidence>
<evidence type="ECO:0000256" key="2">
    <source>
        <dbReference type="ARBA" id="ARBA00005179"/>
    </source>
</evidence>
<keyword evidence="5" id="KW-0479">Metal-binding</keyword>
<dbReference type="PRINTS" id="PR00463">
    <property type="entry name" value="EP450I"/>
</dbReference>
<keyword evidence="7" id="KW-0408">Iron</keyword>
<protein>
    <submittedName>
        <fullName evidence="9">Uncharacterized protein</fullName>
    </submittedName>
</protein>
<evidence type="ECO:0000256" key="4">
    <source>
        <dbReference type="ARBA" id="ARBA00022617"/>
    </source>
</evidence>
<name>A0A8S0WG02_CYCAE</name>
<dbReference type="GO" id="GO:0016705">
    <property type="term" value="F:oxidoreductase activity, acting on paired donors, with incorporation or reduction of molecular oxygen"/>
    <property type="evidence" value="ECO:0007669"/>
    <property type="project" value="InterPro"/>
</dbReference>
<proteinExistence type="inferred from homology"/>
<comment type="caution">
    <text evidence="9">The sequence shown here is derived from an EMBL/GenBank/DDBJ whole genome shotgun (WGS) entry which is preliminary data.</text>
</comment>
<keyword evidence="10" id="KW-1185">Reference proteome</keyword>
<evidence type="ECO:0000256" key="8">
    <source>
        <dbReference type="ARBA" id="ARBA00023033"/>
    </source>
</evidence>
<dbReference type="PANTHER" id="PTHR46300:SF11">
    <property type="entry name" value="OXIDOREDUCTASE, PUTATIVE-RELATED"/>
    <property type="match status" value="1"/>
</dbReference>
<dbReference type="Gene3D" id="1.10.630.10">
    <property type="entry name" value="Cytochrome P450"/>
    <property type="match status" value="1"/>
</dbReference>
<evidence type="ECO:0000313" key="9">
    <source>
        <dbReference type="EMBL" id="CAA7261113.1"/>
    </source>
</evidence>
<reference evidence="9 10" key="1">
    <citation type="submission" date="2020-01" db="EMBL/GenBank/DDBJ databases">
        <authorList>
            <person name="Gupta K D."/>
        </authorList>
    </citation>
    <scope>NUCLEOTIDE SEQUENCE [LARGE SCALE GENOMIC DNA]</scope>
</reference>
<gene>
    <name evidence="9" type="ORF">AAE3_LOCUS3367</name>
</gene>
<dbReference type="InterPro" id="IPR001128">
    <property type="entry name" value="Cyt_P450"/>
</dbReference>
<evidence type="ECO:0000256" key="6">
    <source>
        <dbReference type="ARBA" id="ARBA00023002"/>
    </source>
</evidence>
<comment type="similarity">
    <text evidence="3">Belongs to the cytochrome P450 family.</text>
</comment>
<evidence type="ECO:0000256" key="3">
    <source>
        <dbReference type="ARBA" id="ARBA00010617"/>
    </source>
</evidence>
<comment type="cofactor">
    <cofactor evidence="1">
        <name>heme</name>
        <dbReference type="ChEBI" id="CHEBI:30413"/>
    </cofactor>
</comment>
<dbReference type="GO" id="GO:0004497">
    <property type="term" value="F:monooxygenase activity"/>
    <property type="evidence" value="ECO:0007669"/>
    <property type="project" value="UniProtKB-KW"/>
</dbReference>
<organism evidence="9 10">
    <name type="scientific">Cyclocybe aegerita</name>
    <name type="common">Black poplar mushroom</name>
    <name type="synonym">Agrocybe aegerita</name>
    <dbReference type="NCBI Taxonomy" id="1973307"/>
    <lineage>
        <taxon>Eukaryota</taxon>
        <taxon>Fungi</taxon>
        <taxon>Dikarya</taxon>
        <taxon>Basidiomycota</taxon>
        <taxon>Agaricomycotina</taxon>
        <taxon>Agaricomycetes</taxon>
        <taxon>Agaricomycetidae</taxon>
        <taxon>Agaricales</taxon>
        <taxon>Agaricineae</taxon>
        <taxon>Bolbitiaceae</taxon>
        <taxon>Cyclocybe</taxon>
    </lineage>
</organism>
<dbReference type="InterPro" id="IPR050364">
    <property type="entry name" value="Cytochrome_P450_fung"/>
</dbReference>
<dbReference type="GO" id="GO:0020037">
    <property type="term" value="F:heme binding"/>
    <property type="evidence" value="ECO:0007669"/>
    <property type="project" value="InterPro"/>
</dbReference>